<dbReference type="EMBL" id="ML996108">
    <property type="protein sequence ID" value="KAF2738611.1"/>
    <property type="molecule type" value="Genomic_DNA"/>
</dbReference>
<feature type="transmembrane region" description="Helical" evidence="1">
    <location>
        <begin position="241"/>
        <end position="262"/>
    </location>
</feature>
<accession>A0A9P4R803</accession>
<comment type="caution">
    <text evidence="2">The sequence shown here is derived from an EMBL/GenBank/DDBJ whole genome shotgun (WGS) entry which is preliminary data.</text>
</comment>
<keyword evidence="1" id="KW-0812">Transmembrane</keyword>
<protein>
    <submittedName>
        <fullName evidence="2">Uncharacterized protein</fullName>
    </submittedName>
</protein>
<evidence type="ECO:0000313" key="3">
    <source>
        <dbReference type="Proteomes" id="UP000799444"/>
    </source>
</evidence>
<keyword evidence="3" id="KW-1185">Reference proteome</keyword>
<dbReference type="OrthoDB" id="5427664at2759"/>
<evidence type="ECO:0000313" key="2">
    <source>
        <dbReference type="EMBL" id="KAF2738611.1"/>
    </source>
</evidence>
<name>A0A9P4R803_9PLEO</name>
<evidence type="ECO:0000256" key="1">
    <source>
        <dbReference type="SAM" id="Phobius"/>
    </source>
</evidence>
<feature type="transmembrane region" description="Helical" evidence="1">
    <location>
        <begin position="73"/>
        <end position="94"/>
    </location>
</feature>
<dbReference type="PANTHER" id="PTHR37577:SF1">
    <property type="entry name" value="INTEGRAL MEMBRANE PROTEIN"/>
    <property type="match status" value="1"/>
</dbReference>
<keyword evidence="1" id="KW-1133">Transmembrane helix</keyword>
<feature type="transmembrane region" description="Helical" evidence="1">
    <location>
        <begin position="106"/>
        <end position="125"/>
    </location>
</feature>
<dbReference type="Proteomes" id="UP000799444">
    <property type="component" value="Unassembled WGS sequence"/>
</dbReference>
<dbReference type="AlphaFoldDB" id="A0A9P4R803"/>
<dbReference type="PANTHER" id="PTHR37577">
    <property type="entry name" value="INTEGRAL MEMBRANE PROTEIN"/>
    <property type="match status" value="1"/>
</dbReference>
<feature type="transmembrane region" description="Helical" evidence="1">
    <location>
        <begin position="203"/>
        <end position="221"/>
    </location>
</feature>
<dbReference type="InterPro" id="IPR053018">
    <property type="entry name" value="Elsinochrome_Biosynth-Asso"/>
</dbReference>
<sequence length="339" mass="37252">MALILSAALLVDRCKWHFWEEEHSYNAKRHQQFYFRLIHIIQRLLHALSDHQLVAGLALLITLNNHACSVTAYHYNLVCTMLILSAVTHLNSLLSIQDYFYKGRVVATYRVIAIAIQCSLSAIVLSGRNTTSGKSSFPSKASSLAIMPAACFLNMNATSYFGFGDALDAAQNATTAVVNSNSTANATAILNDIKSATTSSEGFWEYMLLVAFLLISFFFLIAECFHTHHNPEALKSKPFGWIGISLSGLSIVCSVAVVIIIMNHYNDLRGGMETPQWYQIKAAAQQASSYSEFVTILLVSSASLHGVQAITGTSPNPCLSRGGQRRWLMLRFGRIFAGA</sequence>
<organism evidence="2 3">
    <name type="scientific">Polyplosphaeria fusca</name>
    <dbReference type="NCBI Taxonomy" id="682080"/>
    <lineage>
        <taxon>Eukaryota</taxon>
        <taxon>Fungi</taxon>
        <taxon>Dikarya</taxon>
        <taxon>Ascomycota</taxon>
        <taxon>Pezizomycotina</taxon>
        <taxon>Dothideomycetes</taxon>
        <taxon>Pleosporomycetidae</taxon>
        <taxon>Pleosporales</taxon>
        <taxon>Tetraplosphaeriaceae</taxon>
        <taxon>Polyplosphaeria</taxon>
    </lineage>
</organism>
<proteinExistence type="predicted"/>
<reference evidence="2" key="1">
    <citation type="journal article" date="2020" name="Stud. Mycol.">
        <title>101 Dothideomycetes genomes: a test case for predicting lifestyles and emergence of pathogens.</title>
        <authorList>
            <person name="Haridas S."/>
            <person name="Albert R."/>
            <person name="Binder M."/>
            <person name="Bloem J."/>
            <person name="Labutti K."/>
            <person name="Salamov A."/>
            <person name="Andreopoulos B."/>
            <person name="Baker S."/>
            <person name="Barry K."/>
            <person name="Bills G."/>
            <person name="Bluhm B."/>
            <person name="Cannon C."/>
            <person name="Castanera R."/>
            <person name="Culley D."/>
            <person name="Daum C."/>
            <person name="Ezra D."/>
            <person name="Gonzalez J."/>
            <person name="Henrissat B."/>
            <person name="Kuo A."/>
            <person name="Liang C."/>
            <person name="Lipzen A."/>
            <person name="Lutzoni F."/>
            <person name="Magnuson J."/>
            <person name="Mondo S."/>
            <person name="Nolan M."/>
            <person name="Ohm R."/>
            <person name="Pangilinan J."/>
            <person name="Park H.-J."/>
            <person name="Ramirez L."/>
            <person name="Alfaro M."/>
            <person name="Sun H."/>
            <person name="Tritt A."/>
            <person name="Yoshinaga Y."/>
            <person name="Zwiers L.-H."/>
            <person name="Turgeon B."/>
            <person name="Goodwin S."/>
            <person name="Spatafora J."/>
            <person name="Crous P."/>
            <person name="Grigoriev I."/>
        </authorList>
    </citation>
    <scope>NUCLEOTIDE SEQUENCE</scope>
    <source>
        <strain evidence="2">CBS 125425</strain>
    </source>
</reference>
<gene>
    <name evidence="2" type="ORF">EJ04DRAFT_509484</name>
</gene>
<keyword evidence="1" id="KW-0472">Membrane</keyword>